<dbReference type="InterPro" id="IPR011990">
    <property type="entry name" value="TPR-like_helical_dom_sf"/>
</dbReference>
<comment type="caution">
    <text evidence="7">The sequence shown here is derived from an EMBL/GenBank/DDBJ whole genome shotgun (WGS) entry which is preliminary data.</text>
</comment>
<keyword evidence="2" id="KW-0677">Repeat</keyword>
<dbReference type="OrthoDB" id="185373at2759"/>
<dbReference type="InterPro" id="IPR002885">
    <property type="entry name" value="PPR_rpt"/>
</dbReference>
<dbReference type="PANTHER" id="PTHR47447">
    <property type="entry name" value="OS03G0856100 PROTEIN"/>
    <property type="match status" value="1"/>
</dbReference>
<feature type="compositionally biased region" description="Low complexity" evidence="6">
    <location>
        <begin position="817"/>
        <end position="827"/>
    </location>
</feature>
<evidence type="ECO:0000256" key="3">
    <source>
        <dbReference type="ARBA" id="ARBA00044493"/>
    </source>
</evidence>
<evidence type="ECO:0000256" key="4">
    <source>
        <dbReference type="ARBA" id="ARBA00044511"/>
    </source>
</evidence>
<reference evidence="7" key="1">
    <citation type="submission" date="2022-07" db="EMBL/GenBank/DDBJ databases">
        <title>Phylogenomic reconstructions and comparative analyses of Kickxellomycotina fungi.</title>
        <authorList>
            <person name="Reynolds N.K."/>
            <person name="Stajich J.E."/>
            <person name="Barry K."/>
            <person name="Grigoriev I.V."/>
            <person name="Crous P."/>
            <person name="Smith M.E."/>
        </authorList>
    </citation>
    <scope>NUCLEOTIDE SEQUENCE</scope>
    <source>
        <strain evidence="7">BCRC 34381</strain>
    </source>
</reference>
<evidence type="ECO:0000256" key="5">
    <source>
        <dbReference type="PROSITE-ProRule" id="PRU00708"/>
    </source>
</evidence>
<comment type="subunit">
    <text evidence="4">Binds to mitochondrial small subunit 15S rRNA.</text>
</comment>
<sequence length="942" mass="103722">MEPPIATRGGAPYLRAEIDGAIARLQRKLSRFLLYKRTSMKLEAMWALYMEIKATSEWRLGAEELELLLRAILRAGVGTFWCERAQALVADEERRCRQPASAGISMALMRVFAKFGDIRQFDAAAESTAKVHGAEWAAGQRDFVETRAIAFARADLPVAAERILEASQGLKAAPVVSTGEPGTTPKEQKDRQRGPGVVPPPHAIALREVMLAWVRCRDAERAWACLSQLLSIGYGRAVREWNSLLHLHAEDMRYRYPLLEQVLMRMREAGVAYDAATYNIMMHGSLLRGMQPRWKQWYQRMEMDGHKPDVVTYTALFTQLARNGQWGEALMVIQHMRRANIMHTAETAASIMSMDRQRNRSDRVMAQFRRRVLKGGTVPASEFSMVVAAALDAPKKWVSEIALALRCLEDGRVAESAVVDALAAQLPSIGASQIPGRPVLRLLQGDADHVGRVLSASIAEAGEGKSPPASEPGDFMAAGDRRRSFAQTLNVAIRFLIRTKRLEQAEALVRAAGEARVDMGAQHTLISLLHLCARAGKSVPHDMSEKIAATTFAPPSALPVALLVTSIKSGDMAAAKAHFDVLEQGADGLPSTRVFNALMMYAAAVQDTTLLELKWQQMEARGVMPDATSHQTRVFCYSKMDNLLRTRRAYTDMLDYGHPPTFPAISAMVRCCVRAGDLDLALRVVDHAEHMHGTSLNTTTYNYILSRTATLPAYAGMARKMFAAMACTSDARLCSELSDIVRDVEREKLKYVDLRVLDKKHAGLGSWLLRSTEDQASAARVRRALVSWLTSRAAYSAEPTMYASHAKTGSGGDGGRPASQPADAGADAPPPNGTSIIIMMRAYGQRKQWLKVIAVWDAMLAFNRRIDQLAAQHPHVETHRIVPISRMVGWKALALVGLGRPAEARAAWEAAAAEGLMSPAAVSAGMDEMLRRLPTGRLRRHE</sequence>
<name>A0A9W7YEV5_9FUNG</name>
<gene>
    <name evidence="7" type="ORF">LPJ61_002259</name>
</gene>
<evidence type="ECO:0008006" key="9">
    <source>
        <dbReference type="Google" id="ProtNLM"/>
    </source>
</evidence>
<dbReference type="NCBIfam" id="TIGR00756">
    <property type="entry name" value="PPR"/>
    <property type="match status" value="1"/>
</dbReference>
<dbReference type="AlphaFoldDB" id="A0A9W7YEV5"/>
<dbReference type="Pfam" id="PF13812">
    <property type="entry name" value="PPR_3"/>
    <property type="match status" value="1"/>
</dbReference>
<keyword evidence="8" id="KW-1185">Reference proteome</keyword>
<evidence type="ECO:0000313" key="7">
    <source>
        <dbReference type="EMBL" id="KAJ1731987.1"/>
    </source>
</evidence>
<evidence type="ECO:0000256" key="1">
    <source>
        <dbReference type="ARBA" id="ARBA00006192"/>
    </source>
</evidence>
<feature type="region of interest" description="Disordered" evidence="6">
    <location>
        <begin position="174"/>
        <end position="197"/>
    </location>
</feature>
<dbReference type="PROSITE" id="PS51375">
    <property type="entry name" value="PPR"/>
    <property type="match status" value="2"/>
</dbReference>
<feature type="region of interest" description="Disordered" evidence="6">
    <location>
        <begin position="805"/>
        <end position="830"/>
    </location>
</feature>
<accession>A0A9W7YEV5</accession>
<evidence type="ECO:0000256" key="2">
    <source>
        <dbReference type="ARBA" id="ARBA00022737"/>
    </source>
</evidence>
<organism evidence="7 8">
    <name type="scientific">Coemansia biformis</name>
    <dbReference type="NCBI Taxonomy" id="1286918"/>
    <lineage>
        <taxon>Eukaryota</taxon>
        <taxon>Fungi</taxon>
        <taxon>Fungi incertae sedis</taxon>
        <taxon>Zoopagomycota</taxon>
        <taxon>Kickxellomycotina</taxon>
        <taxon>Kickxellomycetes</taxon>
        <taxon>Kickxellales</taxon>
        <taxon>Kickxellaceae</taxon>
        <taxon>Coemansia</taxon>
    </lineage>
</organism>
<comment type="function">
    <text evidence="3">Regulates mitochondrial small subunit maturation by controlling 15S rRNA 5'-end processing. Localizes to the 5' precursor of the 15S rRNA in a position that is subsequently occupied by mS47 in the mature yeast mtSSU. Uses structure and sequence-specific RNA recognition, binding to a single-stranded region of the precursor and specifically recognizing bases -6 to -1. The exchange of Ccm1 for mS47 is coupled to the irreversible removal of precursor rRNA that is accompanied by conformational changes of the mitoribosomal proteins uS5m and mS26. These conformational changes signal completion of 5'-end rRNA processing through protection of the mature 5'-end of the 15S rRNA and stabilization of mS47. The removal of the 5' precursor together with the dissociation of Ccm1 may be catalyzed by the 5'-3' exoribonuclease Pet127. Involved in the specific removal of group I introns in mitochondrial encoded transcripts.</text>
</comment>
<feature type="repeat" description="PPR" evidence="5">
    <location>
        <begin position="309"/>
        <end position="343"/>
    </location>
</feature>
<protein>
    <recommendedName>
        <fullName evidence="9">Pentacotripeptide-repeat region of PRORP domain-containing protein</fullName>
    </recommendedName>
</protein>
<evidence type="ECO:0000256" key="6">
    <source>
        <dbReference type="SAM" id="MobiDB-lite"/>
    </source>
</evidence>
<evidence type="ECO:0000313" key="8">
    <source>
        <dbReference type="Proteomes" id="UP001143981"/>
    </source>
</evidence>
<proteinExistence type="inferred from homology"/>
<feature type="repeat" description="PPR" evidence="5">
    <location>
        <begin position="274"/>
        <end position="308"/>
    </location>
</feature>
<dbReference type="EMBL" id="JANBOI010000269">
    <property type="protein sequence ID" value="KAJ1731987.1"/>
    <property type="molecule type" value="Genomic_DNA"/>
</dbReference>
<comment type="similarity">
    <text evidence="1">Belongs to the CCM1 family.</text>
</comment>
<dbReference type="Proteomes" id="UP001143981">
    <property type="component" value="Unassembled WGS sequence"/>
</dbReference>
<dbReference type="PANTHER" id="PTHR47447:SF17">
    <property type="entry name" value="OS12G0638900 PROTEIN"/>
    <property type="match status" value="1"/>
</dbReference>
<dbReference type="Gene3D" id="1.25.40.10">
    <property type="entry name" value="Tetratricopeptide repeat domain"/>
    <property type="match status" value="2"/>
</dbReference>